<dbReference type="InterPro" id="IPR036728">
    <property type="entry name" value="PBP_GOBP_sf"/>
</dbReference>
<evidence type="ECO:0000256" key="5">
    <source>
        <dbReference type="ARBA" id="ARBA00023157"/>
    </source>
</evidence>
<dbReference type="GO" id="GO:0007608">
    <property type="term" value="P:sensory perception of smell"/>
    <property type="evidence" value="ECO:0007669"/>
    <property type="project" value="TreeGrafter"/>
</dbReference>
<sequence>MKVFIVLLAIAAIASAEFTVKHFEDLLKYHDECGAENKVAAEHITKFKNQEYGADEESFCHVRCLSMKIGVFDDEHGLLEDNMVTQVAAANNKPVDEVRTVVKECKTMVDEFKSNHCMWAFKGFLCLKKHGFNVTDRKSA</sequence>
<evidence type="ECO:0000256" key="3">
    <source>
        <dbReference type="ARBA" id="ARBA00022525"/>
    </source>
</evidence>
<evidence type="ECO:0000256" key="6">
    <source>
        <dbReference type="SAM" id="SignalP"/>
    </source>
</evidence>
<feature type="chain" id="PRO_5016413544" evidence="6">
    <location>
        <begin position="17"/>
        <end position="140"/>
    </location>
</feature>
<dbReference type="AlphaFoldDB" id="A0A336MC78"/>
<accession>A0A336MC78</accession>
<dbReference type="OMA" id="NACEWAW"/>
<evidence type="ECO:0000256" key="2">
    <source>
        <dbReference type="ARBA" id="ARBA00008098"/>
    </source>
</evidence>
<gene>
    <name evidence="7" type="primary">CSON015018</name>
</gene>
<proteinExistence type="inferred from homology"/>
<organism evidence="7">
    <name type="scientific">Culicoides sonorensis</name>
    <name type="common">Biting midge</name>
    <dbReference type="NCBI Taxonomy" id="179676"/>
    <lineage>
        <taxon>Eukaryota</taxon>
        <taxon>Metazoa</taxon>
        <taxon>Ecdysozoa</taxon>
        <taxon>Arthropoda</taxon>
        <taxon>Hexapoda</taxon>
        <taxon>Insecta</taxon>
        <taxon>Pterygota</taxon>
        <taxon>Neoptera</taxon>
        <taxon>Endopterygota</taxon>
        <taxon>Diptera</taxon>
        <taxon>Nematocera</taxon>
        <taxon>Chironomoidea</taxon>
        <taxon>Ceratopogonidae</taxon>
        <taxon>Ceratopogoninae</taxon>
        <taxon>Culicoides</taxon>
        <taxon>Monoculicoides</taxon>
    </lineage>
</organism>
<dbReference type="SUPFAM" id="SSF47565">
    <property type="entry name" value="Insect pheromone/odorant-binding proteins"/>
    <property type="match status" value="1"/>
</dbReference>
<dbReference type="PANTHER" id="PTHR11857:SF46">
    <property type="entry name" value="GENERAL ODORANT-BINDING PROTEIN 99A-RELATED"/>
    <property type="match status" value="1"/>
</dbReference>
<keyword evidence="3" id="KW-0964">Secreted</keyword>
<protein>
    <submittedName>
        <fullName evidence="7">CSON015018 protein</fullName>
    </submittedName>
</protein>
<keyword evidence="4 6" id="KW-0732">Signal</keyword>
<dbReference type="EMBL" id="UFQT01000919">
    <property type="protein sequence ID" value="SSX27992.1"/>
    <property type="molecule type" value="Genomic_DNA"/>
</dbReference>
<comment type="similarity">
    <text evidence="2">Belongs to the PBP/GOBP family.</text>
</comment>
<dbReference type="CDD" id="cd23992">
    <property type="entry name" value="PBP_GOBP"/>
    <property type="match status" value="1"/>
</dbReference>
<name>A0A336MC78_CULSO</name>
<dbReference type="Pfam" id="PF01395">
    <property type="entry name" value="PBP_GOBP"/>
    <property type="match status" value="1"/>
</dbReference>
<evidence type="ECO:0000256" key="1">
    <source>
        <dbReference type="ARBA" id="ARBA00004613"/>
    </source>
</evidence>
<evidence type="ECO:0000256" key="4">
    <source>
        <dbReference type="ARBA" id="ARBA00022729"/>
    </source>
</evidence>
<dbReference type="InterPro" id="IPR006170">
    <property type="entry name" value="PBP/GOBP"/>
</dbReference>
<dbReference type="Gene3D" id="1.10.238.20">
    <property type="entry name" value="Pheromone/general odorant binding protein domain"/>
    <property type="match status" value="1"/>
</dbReference>
<reference evidence="7" key="1">
    <citation type="submission" date="2018-07" db="EMBL/GenBank/DDBJ databases">
        <authorList>
            <person name="Quirk P.G."/>
            <person name="Krulwich T.A."/>
        </authorList>
    </citation>
    <scope>NUCLEOTIDE SEQUENCE</scope>
</reference>
<dbReference type="SMART" id="SM00708">
    <property type="entry name" value="PhBP"/>
    <property type="match status" value="1"/>
</dbReference>
<comment type="subcellular location">
    <subcellularLocation>
        <location evidence="1">Secreted</location>
    </subcellularLocation>
</comment>
<evidence type="ECO:0000313" key="7">
    <source>
        <dbReference type="EMBL" id="SSX27992.1"/>
    </source>
</evidence>
<dbReference type="GO" id="GO:0005549">
    <property type="term" value="F:odorant binding"/>
    <property type="evidence" value="ECO:0007669"/>
    <property type="project" value="InterPro"/>
</dbReference>
<keyword evidence="5" id="KW-1015">Disulfide bond</keyword>
<feature type="signal peptide" evidence="6">
    <location>
        <begin position="1"/>
        <end position="16"/>
    </location>
</feature>
<dbReference type="VEuPathDB" id="VectorBase:CSON015018"/>
<dbReference type="PANTHER" id="PTHR11857">
    <property type="entry name" value="ODORANT BINDING PROTEIN-RELATED"/>
    <property type="match status" value="1"/>
</dbReference>
<dbReference type="GO" id="GO:0005615">
    <property type="term" value="C:extracellular space"/>
    <property type="evidence" value="ECO:0007669"/>
    <property type="project" value="TreeGrafter"/>
</dbReference>